<dbReference type="EMBL" id="DTBJ01000016">
    <property type="protein sequence ID" value="HGM58414.1"/>
    <property type="molecule type" value="Genomic_DNA"/>
</dbReference>
<protein>
    <submittedName>
        <fullName evidence="4">ATP-binding cassette domain-containing protein</fullName>
    </submittedName>
</protein>
<dbReference type="GO" id="GO:0005524">
    <property type="term" value="F:ATP binding"/>
    <property type="evidence" value="ECO:0007669"/>
    <property type="project" value="UniProtKB-KW"/>
</dbReference>
<keyword evidence="1" id="KW-0547">Nucleotide-binding</keyword>
<sequence>MNLLEIVDLSVAVNDRVIVKNVNLAINESELHVIMGPNGSGKSTLLSAIMGLPRFKITSGRVLFKNIDITDKPVYERARMGIALAHQNPPEIRGVKFRDIASYILKKYGCSDCIPLSKILDVEKLFDRDLFLGFSGGEKKRSELYLVLLQGPRIALLDEPDSGVDIESIESIARAIEFMRRRGTSVILVTHSGVITSKLSNISRVHILIDGEIKYSGYPDEVLPVIMKFGYKKGLDLLKKGVV</sequence>
<dbReference type="InterPro" id="IPR010230">
    <property type="entry name" value="FeS-cluster_ATPase_SufC"/>
</dbReference>
<dbReference type="InterPro" id="IPR027417">
    <property type="entry name" value="P-loop_NTPase"/>
</dbReference>
<evidence type="ECO:0000313" key="5">
    <source>
        <dbReference type="EMBL" id="HGU65153.1"/>
    </source>
</evidence>
<accession>A0A7C4D6Z4</accession>
<reference evidence="4" key="1">
    <citation type="journal article" date="2020" name="mSystems">
        <title>Genome- and Community-Level Interaction Insights into Carbon Utilization and Element Cycling Functions of Hydrothermarchaeota in Hydrothermal Sediment.</title>
        <authorList>
            <person name="Zhou Z."/>
            <person name="Liu Y."/>
            <person name="Xu W."/>
            <person name="Pan J."/>
            <person name="Luo Z.H."/>
            <person name="Li M."/>
        </authorList>
    </citation>
    <scope>NUCLEOTIDE SEQUENCE [LARGE SCALE GENOMIC DNA]</scope>
    <source>
        <strain evidence="5">SpSt-622</strain>
        <strain evidence="4">SpSt-642</strain>
    </source>
</reference>
<dbReference type="InterPro" id="IPR003593">
    <property type="entry name" value="AAA+_ATPase"/>
</dbReference>
<keyword evidence="2 4" id="KW-0067">ATP-binding</keyword>
<dbReference type="GO" id="GO:0016887">
    <property type="term" value="F:ATP hydrolysis activity"/>
    <property type="evidence" value="ECO:0007669"/>
    <property type="project" value="InterPro"/>
</dbReference>
<gene>
    <name evidence="5" type="ORF">ENT92_02935</name>
    <name evidence="4" type="ORF">ENU14_02360</name>
</gene>
<name>A0A7C4D6Z4_STAMA</name>
<evidence type="ECO:0000259" key="3">
    <source>
        <dbReference type="PROSITE" id="PS50893"/>
    </source>
</evidence>
<dbReference type="Gene3D" id="3.40.50.300">
    <property type="entry name" value="P-loop containing nucleotide triphosphate hydrolases"/>
    <property type="match status" value="1"/>
</dbReference>
<organism evidence="4">
    <name type="scientific">Staphylothermus marinus</name>
    <dbReference type="NCBI Taxonomy" id="2280"/>
    <lineage>
        <taxon>Archaea</taxon>
        <taxon>Thermoproteota</taxon>
        <taxon>Thermoprotei</taxon>
        <taxon>Desulfurococcales</taxon>
        <taxon>Desulfurococcaceae</taxon>
        <taxon>Staphylothermus</taxon>
    </lineage>
</organism>
<dbReference type="AlphaFoldDB" id="A0A7C4D6Z4"/>
<comment type="caution">
    <text evidence="4">The sequence shown here is derived from an EMBL/GenBank/DDBJ whole genome shotgun (WGS) entry which is preliminary data.</text>
</comment>
<dbReference type="Pfam" id="PF00005">
    <property type="entry name" value="ABC_tran"/>
    <property type="match status" value="1"/>
</dbReference>
<dbReference type="PANTHER" id="PTHR43204">
    <property type="entry name" value="ABC TRANSPORTER I FAMILY MEMBER 6, CHLOROPLASTIC"/>
    <property type="match status" value="1"/>
</dbReference>
<dbReference type="InterPro" id="IPR003439">
    <property type="entry name" value="ABC_transporter-like_ATP-bd"/>
</dbReference>
<evidence type="ECO:0000313" key="4">
    <source>
        <dbReference type="EMBL" id="HGM58414.1"/>
    </source>
</evidence>
<feature type="domain" description="ABC transporter" evidence="3">
    <location>
        <begin position="4"/>
        <end position="235"/>
    </location>
</feature>
<dbReference type="SMART" id="SM00382">
    <property type="entry name" value="AAA"/>
    <property type="match status" value="1"/>
</dbReference>
<proteinExistence type="predicted"/>
<dbReference type="EMBL" id="DTAN01000114">
    <property type="protein sequence ID" value="HGU65153.1"/>
    <property type="molecule type" value="Genomic_DNA"/>
</dbReference>
<evidence type="ECO:0000256" key="1">
    <source>
        <dbReference type="ARBA" id="ARBA00022741"/>
    </source>
</evidence>
<dbReference type="PANTHER" id="PTHR43204:SF1">
    <property type="entry name" value="ABC TRANSPORTER I FAMILY MEMBER 6, CHLOROPLASTIC"/>
    <property type="match status" value="1"/>
</dbReference>
<dbReference type="PROSITE" id="PS50893">
    <property type="entry name" value="ABC_TRANSPORTER_2"/>
    <property type="match status" value="1"/>
</dbReference>
<dbReference type="SUPFAM" id="SSF52540">
    <property type="entry name" value="P-loop containing nucleoside triphosphate hydrolases"/>
    <property type="match status" value="1"/>
</dbReference>
<evidence type="ECO:0000256" key="2">
    <source>
        <dbReference type="ARBA" id="ARBA00022840"/>
    </source>
</evidence>